<dbReference type="InterPro" id="IPR006215">
    <property type="entry name" value="Glyco_hydro_melibiase"/>
</dbReference>
<feature type="chain" id="PRO_5035145697" description="Alpha-galactosidase" evidence="14">
    <location>
        <begin position="21"/>
        <end position="528"/>
    </location>
</feature>
<sequence>MAVFSKVLGSAISLAYVVSALNNGLAVTPQMGWNDWNAFQCNLDEQLILATADVIKNTGLRDLGYHYVILDDCWSSGRSSSGQLVADAKKFPNGMKYVGDQLHASGFGFGMYSSAGTKTCAGYPASLGRETTDANTFASWGVDYLKYDNCNNQGESGSQAVSSARYDAMEKALAATGRKILYSLCNWGEDSPWIWGPSVGNSWRITGDITDRFNTQSSTCPVPNSGGYGCSVTQILSKQAQIASYAGPGGWNDLDMLEVGNGGMTDDEYVAHFSMWSAAKSPLIMGNDMRKLKASDWSILANAAVIAVNQDPLGKAALYRWTHNNVQLWSGPLASTTGSSVDDMVVVLYNNGGSSTTASASLADIFGSSNVPNTKFEIRDLWGSRLSSSQAQAVLTDGAAAHSSWLYNASQQSYKTGLDKADSKLLGTAVGSVSGATGSISQSVPALGCRMFRLRAVGDSTPGQGSSSTTTAKTTTTTTQAGTTTTAGGQGPQQTQYGQCGGQGWTGPTACVPPATCHSQNQWYSQCL</sequence>
<evidence type="ECO:0000256" key="5">
    <source>
        <dbReference type="ARBA" id="ARBA00012755"/>
    </source>
</evidence>
<dbReference type="CDD" id="cd14792">
    <property type="entry name" value="GH27"/>
    <property type="match status" value="1"/>
</dbReference>
<dbReference type="SUPFAM" id="SSF51011">
    <property type="entry name" value="Glycosyl hydrolase domain"/>
    <property type="match status" value="1"/>
</dbReference>
<reference evidence="16" key="1">
    <citation type="journal article" date="2020" name="Front. Microbiol.">
        <title>Gene regulatory networks of Penicillium echinulatum 2HH and Penicillium oxalicum 114-2 inferred by a computational biology approach.</title>
        <authorList>
            <person name="Lenz A.R."/>
            <person name="Galan-Vasquez E."/>
            <person name="Balbinot E."/>
            <person name="De Abreu F.P."/>
            <person name="De Oliveira N.S."/>
            <person name="Da Rosa L.O."/>
            <person name="De Avila E Silva S."/>
            <person name="Camassola M."/>
            <person name="Dillon A.J.P."/>
            <person name="Perez-Rueda E."/>
        </authorList>
    </citation>
    <scope>NUCLEOTIDE SEQUENCE</scope>
    <source>
        <strain evidence="16">S1M29</strain>
    </source>
</reference>
<evidence type="ECO:0000256" key="14">
    <source>
        <dbReference type="SAM" id="SignalP"/>
    </source>
</evidence>
<dbReference type="FunFam" id="3.20.20.70:FF:000202">
    <property type="entry name" value="Alpha-galactosidase"/>
    <property type="match status" value="1"/>
</dbReference>
<dbReference type="AlphaFoldDB" id="A0A8J8VX13"/>
<dbReference type="GO" id="GO:0030248">
    <property type="term" value="F:cellulose binding"/>
    <property type="evidence" value="ECO:0007669"/>
    <property type="project" value="InterPro"/>
</dbReference>
<evidence type="ECO:0000256" key="8">
    <source>
        <dbReference type="ARBA" id="ARBA00022801"/>
    </source>
</evidence>
<comment type="similarity">
    <text evidence="4 12">Belongs to the glycosyl hydrolase 27 family.</text>
</comment>
<dbReference type="PRINTS" id="PR00740">
    <property type="entry name" value="GLHYDRLASE27"/>
</dbReference>
<keyword evidence="7 14" id="KW-0732">Signal</keyword>
<keyword evidence="8 12" id="KW-0378">Hydrolase</keyword>
<dbReference type="PROSITE" id="PS51164">
    <property type="entry name" value="CBM1_2"/>
    <property type="match status" value="1"/>
</dbReference>
<comment type="function">
    <text evidence="2">Hydrolyzes a variety of simple alpha-D-galactoside as well as more complex molecules such as oligosaccharides and polysaccharides.</text>
</comment>
<evidence type="ECO:0000256" key="7">
    <source>
        <dbReference type="ARBA" id="ARBA00022729"/>
    </source>
</evidence>
<dbReference type="Pfam" id="PF17801">
    <property type="entry name" value="Melibiase_C"/>
    <property type="match status" value="1"/>
</dbReference>
<dbReference type="SMART" id="SM00236">
    <property type="entry name" value="fCBD"/>
    <property type="match status" value="1"/>
</dbReference>
<comment type="subcellular location">
    <subcellularLocation>
        <location evidence="3">Secreted</location>
    </subcellularLocation>
</comment>
<dbReference type="InterPro" id="IPR017853">
    <property type="entry name" value="GH"/>
</dbReference>
<dbReference type="Proteomes" id="UP000631181">
    <property type="component" value="Unassembled WGS sequence"/>
</dbReference>
<dbReference type="PROSITE" id="PS00562">
    <property type="entry name" value="CBM1_1"/>
    <property type="match status" value="1"/>
</dbReference>
<organism evidence="16 17">
    <name type="scientific">Penicillium ucsense</name>
    <dbReference type="NCBI Taxonomy" id="2839758"/>
    <lineage>
        <taxon>Eukaryota</taxon>
        <taxon>Fungi</taxon>
        <taxon>Dikarya</taxon>
        <taxon>Ascomycota</taxon>
        <taxon>Pezizomycotina</taxon>
        <taxon>Eurotiomycetes</taxon>
        <taxon>Eurotiomycetidae</taxon>
        <taxon>Eurotiales</taxon>
        <taxon>Aspergillaceae</taxon>
        <taxon>Penicillium</taxon>
    </lineage>
</organism>
<dbReference type="EC" id="3.2.1.22" evidence="5 12"/>
<comment type="catalytic activity">
    <reaction evidence="1 12">
        <text>Hydrolysis of terminal, non-reducing alpha-D-galactose residues in alpha-D-galactosides, including galactose oligosaccharides, galactomannans and galactolipids.</text>
        <dbReference type="EC" id="3.2.1.22"/>
    </reaction>
</comment>
<feature type="region of interest" description="Disordered" evidence="13">
    <location>
        <begin position="458"/>
        <end position="493"/>
    </location>
</feature>
<dbReference type="InterPro" id="IPR013785">
    <property type="entry name" value="Aldolase_TIM"/>
</dbReference>
<dbReference type="InterPro" id="IPR000254">
    <property type="entry name" value="CBD"/>
</dbReference>
<feature type="signal peptide" evidence="14">
    <location>
        <begin position="1"/>
        <end position="20"/>
    </location>
</feature>
<dbReference type="PRINTS" id="PR00748">
    <property type="entry name" value="MELIBIASE"/>
</dbReference>
<dbReference type="Pfam" id="PF00734">
    <property type="entry name" value="CBM_1"/>
    <property type="match status" value="1"/>
</dbReference>
<dbReference type="GO" id="GO:0005576">
    <property type="term" value="C:extracellular region"/>
    <property type="evidence" value="ECO:0007669"/>
    <property type="project" value="UniProtKB-SubCell"/>
</dbReference>
<dbReference type="PROSITE" id="PS00512">
    <property type="entry name" value="ALPHA_GALACTOSIDASE"/>
    <property type="match status" value="1"/>
</dbReference>
<protein>
    <recommendedName>
        <fullName evidence="5 12">Alpha-galactosidase</fullName>
        <ecNumber evidence="5 12">3.2.1.22</ecNumber>
    </recommendedName>
    <alternativeName>
        <fullName evidence="12">Melibiase</fullName>
    </alternativeName>
</protein>
<dbReference type="InterPro" id="IPR000111">
    <property type="entry name" value="Glyco_hydro_27/36_CS"/>
</dbReference>
<keyword evidence="10" id="KW-0325">Glycoprotein</keyword>
<name>A0A8J8VX13_9EURO</name>
<proteinExistence type="inferred from homology"/>
<comment type="caution">
    <text evidence="16">The sequence shown here is derived from an EMBL/GenBank/DDBJ whole genome shotgun (WGS) entry which is preliminary data.</text>
</comment>
<evidence type="ECO:0000256" key="10">
    <source>
        <dbReference type="ARBA" id="ARBA00023180"/>
    </source>
</evidence>
<dbReference type="GO" id="GO:0005995">
    <property type="term" value="P:melibiose catabolic process"/>
    <property type="evidence" value="ECO:0007669"/>
    <property type="project" value="UniProtKB-ARBA"/>
</dbReference>
<gene>
    <name evidence="16" type="ORF">PECM_001950</name>
</gene>
<evidence type="ECO:0000313" key="17">
    <source>
        <dbReference type="Proteomes" id="UP000631181"/>
    </source>
</evidence>
<dbReference type="InterPro" id="IPR041233">
    <property type="entry name" value="Melibiase_C"/>
</dbReference>
<dbReference type="Gene3D" id="2.60.40.1180">
    <property type="entry name" value="Golgi alpha-mannosidase II"/>
    <property type="match status" value="1"/>
</dbReference>
<evidence type="ECO:0000256" key="1">
    <source>
        <dbReference type="ARBA" id="ARBA00001255"/>
    </source>
</evidence>
<evidence type="ECO:0000256" key="9">
    <source>
        <dbReference type="ARBA" id="ARBA00023157"/>
    </source>
</evidence>
<keyword evidence="9 12" id="KW-1015">Disulfide bond</keyword>
<evidence type="ECO:0000313" key="16">
    <source>
        <dbReference type="EMBL" id="KAF7712903.1"/>
    </source>
</evidence>
<keyword evidence="6" id="KW-0964">Secreted</keyword>
<dbReference type="Pfam" id="PF16499">
    <property type="entry name" value="Melibiase_2"/>
    <property type="match status" value="1"/>
</dbReference>
<evidence type="ECO:0000259" key="15">
    <source>
        <dbReference type="PROSITE" id="PS51164"/>
    </source>
</evidence>
<feature type="domain" description="CBM1" evidence="15">
    <location>
        <begin position="492"/>
        <end position="528"/>
    </location>
</feature>
<dbReference type="Gene3D" id="3.20.20.70">
    <property type="entry name" value="Aldolase class I"/>
    <property type="match status" value="1"/>
</dbReference>
<dbReference type="SUPFAM" id="SSF57180">
    <property type="entry name" value="Cellulose-binding domain"/>
    <property type="match status" value="1"/>
</dbReference>
<keyword evidence="11 12" id="KW-0326">Glycosidase</keyword>
<accession>A0A8J8VX13</accession>
<dbReference type="EMBL" id="WIWV01000143">
    <property type="protein sequence ID" value="KAF7712903.1"/>
    <property type="molecule type" value="Genomic_DNA"/>
</dbReference>
<evidence type="ECO:0000256" key="6">
    <source>
        <dbReference type="ARBA" id="ARBA00022525"/>
    </source>
</evidence>
<dbReference type="InterPro" id="IPR035971">
    <property type="entry name" value="CBD_sf"/>
</dbReference>
<dbReference type="InterPro" id="IPR002241">
    <property type="entry name" value="Glyco_hydro_27"/>
</dbReference>
<dbReference type="PANTHER" id="PTHR11452">
    <property type="entry name" value="ALPHA-GALACTOSIDASE/ALPHA-N-ACETYLGALACTOSAMINIDASE"/>
    <property type="match status" value="1"/>
</dbReference>
<dbReference type="SUPFAM" id="SSF51445">
    <property type="entry name" value="(Trans)glycosidases"/>
    <property type="match status" value="1"/>
</dbReference>
<keyword evidence="17" id="KW-1185">Reference proteome</keyword>
<dbReference type="InterPro" id="IPR013780">
    <property type="entry name" value="Glyco_hydro_b"/>
</dbReference>
<evidence type="ECO:0000256" key="4">
    <source>
        <dbReference type="ARBA" id="ARBA00009743"/>
    </source>
</evidence>
<dbReference type="PANTHER" id="PTHR11452:SF75">
    <property type="entry name" value="ALPHA-GALACTOSIDASE MEL1"/>
    <property type="match status" value="1"/>
</dbReference>
<evidence type="ECO:0000256" key="2">
    <source>
        <dbReference type="ARBA" id="ARBA00003969"/>
    </source>
</evidence>
<dbReference type="OrthoDB" id="5795902at2759"/>
<evidence type="ECO:0000256" key="3">
    <source>
        <dbReference type="ARBA" id="ARBA00004613"/>
    </source>
</evidence>
<evidence type="ECO:0000256" key="12">
    <source>
        <dbReference type="RuleBase" id="RU361168"/>
    </source>
</evidence>
<evidence type="ECO:0000256" key="13">
    <source>
        <dbReference type="SAM" id="MobiDB-lite"/>
    </source>
</evidence>
<dbReference type="GO" id="GO:0004557">
    <property type="term" value="F:alpha-galactosidase activity"/>
    <property type="evidence" value="ECO:0007669"/>
    <property type="project" value="UniProtKB-EC"/>
</dbReference>
<evidence type="ECO:0000256" key="11">
    <source>
        <dbReference type="ARBA" id="ARBA00023295"/>
    </source>
</evidence>